<evidence type="ECO:0000259" key="15">
    <source>
        <dbReference type="PROSITE" id="PS50969"/>
    </source>
</evidence>
<dbReference type="GO" id="GO:0015031">
    <property type="term" value="P:protein transport"/>
    <property type="evidence" value="ECO:0007669"/>
    <property type="project" value="UniProtKB-KW"/>
</dbReference>
<accession>A0AAV4U8B1</accession>
<dbReference type="CDD" id="cd07521">
    <property type="entry name" value="HAD_FCP1-like"/>
    <property type="match status" value="1"/>
</dbReference>
<comment type="subcellular location">
    <subcellularLocation>
        <location evidence="2 14">Mitochondrion inner membrane</location>
        <topology evidence="2 14">Single-pass membrane protein</topology>
    </subcellularLocation>
</comment>
<dbReference type="EMBL" id="BPLQ01010852">
    <property type="protein sequence ID" value="GIY54011.1"/>
    <property type="molecule type" value="Genomic_DNA"/>
</dbReference>
<protein>
    <recommendedName>
        <fullName evidence="14">Mitochondrial import inner membrane translocase subunit TIM50</fullName>
    </recommendedName>
</protein>
<evidence type="ECO:0000256" key="1">
    <source>
        <dbReference type="ARBA" id="ARBA00002959"/>
    </source>
</evidence>
<evidence type="ECO:0000313" key="17">
    <source>
        <dbReference type="Proteomes" id="UP001054837"/>
    </source>
</evidence>
<evidence type="ECO:0000256" key="8">
    <source>
        <dbReference type="ARBA" id="ARBA00022946"/>
    </source>
</evidence>
<organism evidence="16 17">
    <name type="scientific">Caerostris darwini</name>
    <dbReference type="NCBI Taxonomy" id="1538125"/>
    <lineage>
        <taxon>Eukaryota</taxon>
        <taxon>Metazoa</taxon>
        <taxon>Ecdysozoa</taxon>
        <taxon>Arthropoda</taxon>
        <taxon>Chelicerata</taxon>
        <taxon>Arachnida</taxon>
        <taxon>Araneae</taxon>
        <taxon>Araneomorphae</taxon>
        <taxon>Entelegynae</taxon>
        <taxon>Araneoidea</taxon>
        <taxon>Araneidae</taxon>
        <taxon>Caerostris</taxon>
    </lineage>
</organism>
<evidence type="ECO:0000256" key="9">
    <source>
        <dbReference type="ARBA" id="ARBA00022989"/>
    </source>
</evidence>
<dbReference type="Proteomes" id="UP001054837">
    <property type="component" value="Unassembled WGS sequence"/>
</dbReference>
<dbReference type="Pfam" id="PF03031">
    <property type="entry name" value="NIF"/>
    <property type="match status" value="1"/>
</dbReference>
<evidence type="ECO:0000256" key="5">
    <source>
        <dbReference type="ARBA" id="ARBA00022692"/>
    </source>
</evidence>
<dbReference type="InterPro" id="IPR050365">
    <property type="entry name" value="TIM50"/>
</dbReference>
<dbReference type="Gene3D" id="3.40.50.1000">
    <property type="entry name" value="HAD superfamily/HAD-like"/>
    <property type="match status" value="1"/>
</dbReference>
<evidence type="ECO:0000256" key="13">
    <source>
        <dbReference type="ARBA" id="ARBA00061911"/>
    </source>
</evidence>
<dbReference type="SUPFAM" id="SSF56784">
    <property type="entry name" value="HAD-like"/>
    <property type="match status" value="1"/>
</dbReference>
<evidence type="ECO:0000256" key="10">
    <source>
        <dbReference type="ARBA" id="ARBA00023010"/>
    </source>
</evidence>
<sequence>MKSSTAIFASPILKYCIKPQARFSSQKSGDAKILSDDIIKVARAKMNTNEEDKHSKSSDEKSKSDAFTKKMMKYTFLAFGSMFTGMVGLAIYEWGSPHLDEEGNIIEDEYTHMPIIKAYLYRTYKEMLYYNKLIKDPSREKLLPDPLTEPYYQPPYTLALEMTGVLVHPDWTYQTGWRFKKRPGLDYFLQQVGPPYFEIVIYTSEQGFTAFPIIDSLDPNGYIMYRLFRDATRYMDGHHVKDLSCLNRDLSKVIFIDWNEKSFKLQPRNALKLKQWKGNDDDRTLYDLASLLRAITSSEVEDVRTVLDHYSQFDDPILAFKENQRRLQEEEEKRLQLGEKKSGLSGTWTSAFLRRR</sequence>
<dbReference type="PANTHER" id="PTHR12210">
    <property type="entry name" value="DULLARD PROTEIN PHOSPHATASE"/>
    <property type="match status" value="1"/>
</dbReference>
<gene>
    <name evidence="16" type="primary">ttm50</name>
    <name evidence="16" type="ORF">CDAR_232011</name>
</gene>
<keyword evidence="10 14" id="KW-0811">Translocation</keyword>
<dbReference type="PROSITE" id="PS50969">
    <property type="entry name" value="FCP1"/>
    <property type="match status" value="1"/>
</dbReference>
<keyword evidence="8 14" id="KW-0809">Transit peptide</keyword>
<comment type="subunit">
    <text evidence="13">Component of the TIM23 complex at least composed of Tim23, Tim17 (Tim17a1, Tim17a2 or Tim17b1) and a Tim50.</text>
</comment>
<keyword evidence="6" id="KW-0999">Mitochondrion inner membrane</keyword>
<keyword evidence="7 14" id="KW-0653">Protein transport</keyword>
<evidence type="ECO:0000256" key="2">
    <source>
        <dbReference type="ARBA" id="ARBA00004434"/>
    </source>
</evidence>
<dbReference type="SMART" id="SM00577">
    <property type="entry name" value="CPDc"/>
    <property type="match status" value="1"/>
</dbReference>
<name>A0AAV4U8B1_9ARAC</name>
<keyword evidence="17" id="KW-1185">Reference proteome</keyword>
<keyword evidence="5 14" id="KW-0812">Transmembrane</keyword>
<proteinExistence type="inferred from homology"/>
<evidence type="ECO:0000256" key="11">
    <source>
        <dbReference type="ARBA" id="ARBA00023128"/>
    </source>
</evidence>
<dbReference type="InterPro" id="IPR023214">
    <property type="entry name" value="HAD_sf"/>
</dbReference>
<evidence type="ECO:0000313" key="16">
    <source>
        <dbReference type="EMBL" id="GIY54011.1"/>
    </source>
</evidence>
<dbReference type="InterPro" id="IPR004274">
    <property type="entry name" value="FCP1_dom"/>
</dbReference>
<dbReference type="InterPro" id="IPR036412">
    <property type="entry name" value="HAD-like_sf"/>
</dbReference>
<feature type="domain" description="FCP1 homology" evidence="15">
    <location>
        <begin position="151"/>
        <end position="295"/>
    </location>
</feature>
<reference evidence="16 17" key="1">
    <citation type="submission" date="2021-06" db="EMBL/GenBank/DDBJ databases">
        <title>Caerostris darwini draft genome.</title>
        <authorList>
            <person name="Kono N."/>
            <person name="Arakawa K."/>
        </authorList>
    </citation>
    <scope>NUCLEOTIDE SEQUENCE [LARGE SCALE GENOMIC DNA]</scope>
</reference>
<comment type="similarity">
    <text evidence="3 14">Belongs to the TIM50 family.</text>
</comment>
<dbReference type="FunFam" id="3.40.50.1000:FF:000019">
    <property type="entry name" value="Mitochondrial import inner membrane translocase subunit TIM50"/>
    <property type="match status" value="1"/>
</dbReference>
<evidence type="ECO:0000256" key="14">
    <source>
        <dbReference type="RuleBase" id="RU365079"/>
    </source>
</evidence>
<feature type="transmembrane region" description="Helical" evidence="14">
    <location>
        <begin position="71"/>
        <end position="92"/>
    </location>
</feature>
<dbReference type="AlphaFoldDB" id="A0AAV4U8B1"/>
<evidence type="ECO:0000256" key="4">
    <source>
        <dbReference type="ARBA" id="ARBA00022448"/>
    </source>
</evidence>
<keyword evidence="4 14" id="KW-0813">Transport</keyword>
<evidence type="ECO:0000256" key="3">
    <source>
        <dbReference type="ARBA" id="ARBA00006344"/>
    </source>
</evidence>
<keyword evidence="11 14" id="KW-0496">Mitochondrion</keyword>
<evidence type="ECO:0000256" key="6">
    <source>
        <dbReference type="ARBA" id="ARBA00022792"/>
    </source>
</evidence>
<keyword evidence="9 14" id="KW-1133">Transmembrane helix</keyword>
<evidence type="ECO:0000256" key="12">
    <source>
        <dbReference type="ARBA" id="ARBA00023136"/>
    </source>
</evidence>
<keyword evidence="12 14" id="KW-0472">Membrane</keyword>
<comment type="caution">
    <text evidence="16">The sequence shown here is derived from an EMBL/GenBank/DDBJ whole genome shotgun (WGS) entry which is preliminary data.</text>
</comment>
<evidence type="ECO:0000256" key="7">
    <source>
        <dbReference type="ARBA" id="ARBA00022927"/>
    </source>
</evidence>
<comment type="function">
    <text evidence="1 14">Essential component of the TIM23 complex, a complex that mediates the translocation of transit peptide-containing proteins across the mitochondrial inner membrane.</text>
</comment>
<dbReference type="GO" id="GO:0005744">
    <property type="term" value="C:TIM23 mitochondrial import inner membrane translocase complex"/>
    <property type="evidence" value="ECO:0007669"/>
    <property type="project" value="UniProtKB-UniRule"/>
</dbReference>